<organism evidence="6 7">
    <name type="scientific">Actinomadura darangshiensis</name>
    <dbReference type="NCBI Taxonomy" id="705336"/>
    <lineage>
        <taxon>Bacteria</taxon>
        <taxon>Bacillati</taxon>
        <taxon>Actinomycetota</taxon>
        <taxon>Actinomycetes</taxon>
        <taxon>Streptosporangiales</taxon>
        <taxon>Thermomonosporaceae</taxon>
        <taxon>Actinomadura</taxon>
    </lineage>
</organism>
<dbReference type="PANTHER" id="PTHR42790:SF19">
    <property type="entry name" value="KYNURENINE_ALPHA-AMINOADIPATE AMINOTRANSFERASE, MITOCHONDRIAL"/>
    <property type="match status" value="1"/>
</dbReference>
<dbReference type="GO" id="GO:1901605">
    <property type="term" value="P:alpha-amino acid metabolic process"/>
    <property type="evidence" value="ECO:0007669"/>
    <property type="project" value="TreeGrafter"/>
</dbReference>
<evidence type="ECO:0000256" key="4">
    <source>
        <dbReference type="ARBA" id="ARBA00022898"/>
    </source>
</evidence>
<evidence type="ECO:0000256" key="1">
    <source>
        <dbReference type="ARBA" id="ARBA00001933"/>
    </source>
</evidence>
<evidence type="ECO:0000256" key="3">
    <source>
        <dbReference type="ARBA" id="ARBA00022679"/>
    </source>
</evidence>
<comment type="cofactor">
    <cofactor evidence="1">
        <name>pyridoxal 5'-phosphate</name>
        <dbReference type="ChEBI" id="CHEBI:597326"/>
    </cofactor>
</comment>
<dbReference type="PANTHER" id="PTHR42790">
    <property type="entry name" value="AMINOTRANSFERASE"/>
    <property type="match status" value="1"/>
</dbReference>
<evidence type="ECO:0000313" key="7">
    <source>
        <dbReference type="Proteomes" id="UP000295578"/>
    </source>
</evidence>
<dbReference type="GO" id="GO:0030170">
    <property type="term" value="F:pyridoxal phosphate binding"/>
    <property type="evidence" value="ECO:0007669"/>
    <property type="project" value="InterPro"/>
</dbReference>
<keyword evidence="7" id="KW-1185">Reference proteome</keyword>
<keyword evidence="2 6" id="KW-0032">Aminotransferase</keyword>
<dbReference type="InterPro" id="IPR015422">
    <property type="entry name" value="PyrdxlP-dep_Trfase_small"/>
</dbReference>
<dbReference type="AlphaFoldDB" id="A0A4R5B3Z2"/>
<dbReference type="OrthoDB" id="199743at2"/>
<dbReference type="Gene3D" id="3.40.640.10">
    <property type="entry name" value="Type I PLP-dependent aspartate aminotransferase-like (Major domain)"/>
    <property type="match status" value="1"/>
</dbReference>
<keyword evidence="4" id="KW-0663">Pyridoxal phosphate</keyword>
<evidence type="ECO:0000256" key="2">
    <source>
        <dbReference type="ARBA" id="ARBA00022576"/>
    </source>
</evidence>
<proteinExistence type="predicted"/>
<protein>
    <submittedName>
        <fullName evidence="6">PLP-dependent aminotransferase family protein</fullName>
    </submittedName>
</protein>
<keyword evidence="3 6" id="KW-0808">Transferase</keyword>
<evidence type="ECO:0000313" key="6">
    <source>
        <dbReference type="EMBL" id="TDD79260.1"/>
    </source>
</evidence>
<dbReference type="CDD" id="cd00609">
    <property type="entry name" value="AAT_like"/>
    <property type="match status" value="1"/>
</dbReference>
<dbReference type="RefSeq" id="WP_132199689.1">
    <property type="nucleotide sequence ID" value="NZ_SMKY01000116.1"/>
</dbReference>
<comment type="caution">
    <text evidence="6">The sequence shown here is derived from an EMBL/GenBank/DDBJ whole genome shotgun (WGS) entry which is preliminary data.</text>
</comment>
<reference evidence="6 7" key="1">
    <citation type="submission" date="2019-03" db="EMBL/GenBank/DDBJ databases">
        <title>Draft genome sequences of novel Actinobacteria.</title>
        <authorList>
            <person name="Sahin N."/>
            <person name="Ay H."/>
            <person name="Saygin H."/>
        </authorList>
    </citation>
    <scope>NUCLEOTIDE SEQUENCE [LARGE SCALE GENOMIC DNA]</scope>
    <source>
        <strain evidence="6 7">DSM 45941</strain>
    </source>
</reference>
<gene>
    <name evidence="6" type="ORF">E1293_23905</name>
</gene>
<dbReference type="Pfam" id="PF00155">
    <property type="entry name" value="Aminotran_1_2"/>
    <property type="match status" value="1"/>
</dbReference>
<dbReference type="InterPro" id="IPR004839">
    <property type="entry name" value="Aminotransferase_I/II_large"/>
</dbReference>
<dbReference type="InterPro" id="IPR015421">
    <property type="entry name" value="PyrdxlP-dep_Trfase_major"/>
</dbReference>
<dbReference type="InterPro" id="IPR015424">
    <property type="entry name" value="PyrdxlP-dep_Trfase"/>
</dbReference>
<dbReference type="InterPro" id="IPR050859">
    <property type="entry name" value="Class-I_PLP-dep_aminotransf"/>
</dbReference>
<accession>A0A4R5B3Z2</accession>
<dbReference type="GO" id="GO:0008483">
    <property type="term" value="F:transaminase activity"/>
    <property type="evidence" value="ECO:0007669"/>
    <property type="project" value="UniProtKB-KW"/>
</dbReference>
<dbReference type="SUPFAM" id="SSF53383">
    <property type="entry name" value="PLP-dependent transferases"/>
    <property type="match status" value="1"/>
</dbReference>
<feature type="domain" description="Aminotransferase class I/classII large" evidence="5">
    <location>
        <begin position="87"/>
        <end position="406"/>
    </location>
</feature>
<name>A0A4R5B3Z2_9ACTN</name>
<dbReference type="Proteomes" id="UP000295578">
    <property type="component" value="Unassembled WGS sequence"/>
</dbReference>
<sequence>MDARSLYSRLALDGPPLFFPDPPARVTFNFDQGIAAQETFPIEELKELAGRVLDRDRGRALEYISFGHDDATGDIVYLASYIELVLGHAGLREEIARWLGARQGTDRLSADGLILTNGSVQAIALASAAFVDPGEGVLIESASFPYAARFMQMRGADLRTVEIDGQGLVVESLVRRLEEFRRDGVRPKLLYVIPTFQLPTGAVLPEDRRRRLLEVAEEWDLVVLEDGIYSDLRYEGEPVPSLLSLDTGGRVLQSHAFSKIMAPALRLGWMAGRPDMIEALAAVRQDLGVSQWMCRLMAAYLAEGRMDAHIERANAVYRRKRDIAVEAVREHCGRWVDFDVPQGGFYLWLRMRDGVDWESAQHEAALGGVFCRPGERFTESADGGRYLRLAFSHAPEHELRRGIEVLGAAISHASRG</sequence>
<dbReference type="Gene3D" id="3.90.1150.10">
    <property type="entry name" value="Aspartate Aminotransferase, domain 1"/>
    <property type="match status" value="1"/>
</dbReference>
<dbReference type="EMBL" id="SMKY01000116">
    <property type="protein sequence ID" value="TDD79260.1"/>
    <property type="molecule type" value="Genomic_DNA"/>
</dbReference>
<evidence type="ECO:0000259" key="5">
    <source>
        <dbReference type="Pfam" id="PF00155"/>
    </source>
</evidence>